<name>A0AAD3H5H1_9STRA</name>
<sequence>MTPAESLDLYDVEVQYQHFTSTDFKKQAPGKVTYGLTEALLKARRVLSKKREVEDNGRDVSASKKARVTQILIEKEPQSENVKEDQTVNSAKATKSDDAEVQVDIWNRRMFQKCLSVLYQADKHAKMCDMLRRAMLRFYQWKIYTSFRKYLHQKYGGLCEDENTR</sequence>
<reference evidence="1 2" key="1">
    <citation type="journal article" date="2021" name="Sci. Rep.">
        <title>The genome of the diatom Chaetoceros tenuissimus carries an ancient integrated fragment of an extant virus.</title>
        <authorList>
            <person name="Hongo Y."/>
            <person name="Kimura K."/>
            <person name="Takaki Y."/>
            <person name="Yoshida Y."/>
            <person name="Baba S."/>
            <person name="Kobayashi G."/>
            <person name="Nagasaki K."/>
            <person name="Hano T."/>
            <person name="Tomaru Y."/>
        </authorList>
    </citation>
    <scope>NUCLEOTIDE SEQUENCE [LARGE SCALE GENOMIC DNA]</scope>
    <source>
        <strain evidence="1 2">NIES-3715</strain>
    </source>
</reference>
<dbReference type="EMBL" id="BLLK01000040">
    <property type="protein sequence ID" value="GFH50733.1"/>
    <property type="molecule type" value="Genomic_DNA"/>
</dbReference>
<comment type="caution">
    <text evidence="1">The sequence shown here is derived from an EMBL/GenBank/DDBJ whole genome shotgun (WGS) entry which is preliminary data.</text>
</comment>
<proteinExistence type="predicted"/>
<evidence type="ECO:0000313" key="2">
    <source>
        <dbReference type="Proteomes" id="UP001054902"/>
    </source>
</evidence>
<accession>A0AAD3H5H1</accession>
<dbReference type="AlphaFoldDB" id="A0AAD3H5H1"/>
<protein>
    <submittedName>
        <fullName evidence="1">Uncharacterized protein</fullName>
    </submittedName>
</protein>
<keyword evidence="2" id="KW-1185">Reference proteome</keyword>
<evidence type="ECO:0000313" key="1">
    <source>
        <dbReference type="EMBL" id="GFH50733.1"/>
    </source>
</evidence>
<organism evidence="1 2">
    <name type="scientific">Chaetoceros tenuissimus</name>
    <dbReference type="NCBI Taxonomy" id="426638"/>
    <lineage>
        <taxon>Eukaryota</taxon>
        <taxon>Sar</taxon>
        <taxon>Stramenopiles</taxon>
        <taxon>Ochrophyta</taxon>
        <taxon>Bacillariophyta</taxon>
        <taxon>Coscinodiscophyceae</taxon>
        <taxon>Chaetocerotophycidae</taxon>
        <taxon>Chaetocerotales</taxon>
        <taxon>Chaetocerotaceae</taxon>
        <taxon>Chaetoceros</taxon>
    </lineage>
</organism>
<gene>
    <name evidence="1" type="ORF">CTEN210_07209</name>
</gene>
<dbReference type="Proteomes" id="UP001054902">
    <property type="component" value="Unassembled WGS sequence"/>
</dbReference>